<dbReference type="PATRIC" id="fig|758793.3.peg.3012"/>
<feature type="active site" evidence="4">
    <location>
        <position position="58"/>
    </location>
</feature>
<evidence type="ECO:0000256" key="5">
    <source>
        <dbReference type="RuleBase" id="RU000553"/>
    </source>
</evidence>
<dbReference type="PROSITE" id="PS51160">
    <property type="entry name" value="ACYLPHOSPHATASE_3"/>
    <property type="match status" value="1"/>
</dbReference>
<dbReference type="InterPro" id="IPR036046">
    <property type="entry name" value="Acylphosphatase-like_dom_sf"/>
</dbReference>
<name>R4WK26_9BURK</name>
<keyword evidence="9" id="KW-1185">Reference proteome</keyword>
<dbReference type="InterPro" id="IPR017968">
    <property type="entry name" value="Acylphosphatase_CS"/>
</dbReference>
<dbReference type="NCBIfam" id="NF010998">
    <property type="entry name" value="PRK14424.1"/>
    <property type="match status" value="1"/>
</dbReference>
<feature type="active site" evidence="4">
    <location>
        <position position="40"/>
    </location>
</feature>
<dbReference type="PROSITE" id="PS00151">
    <property type="entry name" value="ACYLPHOSPHATASE_2"/>
    <property type="match status" value="1"/>
</dbReference>
<evidence type="ECO:0000256" key="4">
    <source>
        <dbReference type="PROSITE-ProRule" id="PRU00520"/>
    </source>
</evidence>
<dbReference type="InterPro" id="IPR001792">
    <property type="entry name" value="Acylphosphatase-like_dom"/>
</dbReference>
<dbReference type="EMBL" id="AP013059">
    <property type="protein sequence ID" value="BAN24764.1"/>
    <property type="molecule type" value="Genomic_DNA"/>
</dbReference>
<evidence type="ECO:0000256" key="6">
    <source>
        <dbReference type="RuleBase" id="RU004168"/>
    </source>
</evidence>
<dbReference type="Gene3D" id="3.30.70.100">
    <property type="match status" value="1"/>
</dbReference>
<dbReference type="InterPro" id="IPR020456">
    <property type="entry name" value="Acylphosphatase"/>
</dbReference>
<dbReference type="Pfam" id="PF00708">
    <property type="entry name" value="Acylphosphatase"/>
    <property type="match status" value="1"/>
</dbReference>
<dbReference type="HOGENOM" id="CLU_141932_1_2_4"/>
<keyword evidence="4 5" id="KW-0378">Hydrolase</keyword>
<evidence type="ECO:0000256" key="2">
    <source>
        <dbReference type="ARBA" id="ARBA00012150"/>
    </source>
</evidence>
<proteinExistence type="inferred from homology"/>
<dbReference type="EC" id="3.6.1.7" evidence="2 4"/>
<dbReference type="PROSITE" id="PS00150">
    <property type="entry name" value="ACYLPHOSPHATASE_1"/>
    <property type="match status" value="1"/>
</dbReference>
<sequence>MRPIDEQRTMENAMPGPDLNTRIETYYVRVRGVVQGVGFRHHTVRRAHELGVRGWVANLDDGSVEAIVQGAANQVDLMLEWLRRGPPHARVTDFVSEERHIEKRYERFEQH</sequence>
<gene>
    <name evidence="8" type="ORF">BRPE64_BCDS01030</name>
</gene>
<dbReference type="STRING" id="758793.BRPE64_BCDS01030"/>
<dbReference type="PRINTS" id="PR00112">
    <property type="entry name" value="ACYLPHPHTASE"/>
</dbReference>
<dbReference type="SUPFAM" id="SSF54975">
    <property type="entry name" value="Acylphosphatase/BLUF domain-like"/>
    <property type="match status" value="1"/>
</dbReference>
<evidence type="ECO:0000313" key="9">
    <source>
        <dbReference type="Proteomes" id="UP000013966"/>
    </source>
</evidence>
<feature type="domain" description="Acylphosphatase-like" evidence="7">
    <location>
        <begin position="25"/>
        <end position="111"/>
    </location>
</feature>
<accession>R4WK26</accession>
<dbReference type="GO" id="GO:0003998">
    <property type="term" value="F:acylphosphatase activity"/>
    <property type="evidence" value="ECO:0007669"/>
    <property type="project" value="UniProtKB-EC"/>
</dbReference>
<dbReference type="Proteomes" id="UP000013966">
    <property type="component" value="Chromosome 2"/>
</dbReference>
<dbReference type="PANTHER" id="PTHR47268">
    <property type="entry name" value="ACYLPHOSPHATASE"/>
    <property type="match status" value="1"/>
</dbReference>
<organism evidence="8 9">
    <name type="scientific">Caballeronia insecticola</name>
    <dbReference type="NCBI Taxonomy" id="758793"/>
    <lineage>
        <taxon>Bacteria</taxon>
        <taxon>Pseudomonadati</taxon>
        <taxon>Pseudomonadota</taxon>
        <taxon>Betaproteobacteria</taxon>
        <taxon>Burkholderiales</taxon>
        <taxon>Burkholderiaceae</taxon>
        <taxon>Caballeronia</taxon>
    </lineage>
</organism>
<evidence type="ECO:0000256" key="3">
    <source>
        <dbReference type="ARBA" id="ARBA00047645"/>
    </source>
</evidence>
<dbReference type="KEGG" id="buo:BRPE64_BCDS01030"/>
<evidence type="ECO:0000259" key="7">
    <source>
        <dbReference type="PROSITE" id="PS51160"/>
    </source>
</evidence>
<dbReference type="AlphaFoldDB" id="R4WK26"/>
<dbReference type="PANTHER" id="PTHR47268:SF4">
    <property type="entry name" value="ACYLPHOSPHATASE"/>
    <property type="match status" value="1"/>
</dbReference>
<comment type="similarity">
    <text evidence="1 6">Belongs to the acylphosphatase family.</text>
</comment>
<reference evidence="8 9" key="2">
    <citation type="journal article" date="2018" name="Int. J. Syst. Evol. Microbiol.">
        <title>Burkholderia insecticola sp. nov., a gut symbiotic bacterium of the bean bug Riptortus pedestris.</title>
        <authorList>
            <person name="Takeshita K."/>
            <person name="Tamaki H."/>
            <person name="Ohbayashi T."/>
            <person name="Meng X.-Y."/>
            <person name="Sone T."/>
            <person name="Mitani Y."/>
            <person name="Peeters C."/>
            <person name="Kikuchi Y."/>
            <person name="Vandamme P."/>
        </authorList>
    </citation>
    <scope>NUCLEOTIDE SEQUENCE [LARGE SCALE GENOMIC DNA]</scope>
    <source>
        <strain evidence="8">RPE64</strain>
    </source>
</reference>
<reference evidence="8 9" key="1">
    <citation type="journal article" date="2013" name="Genome Announc.">
        <title>Complete Genome Sequence of Burkholderia sp. Strain RPE64, Bacterial Symbiont of the Bean Bug Riptortus pedestris.</title>
        <authorList>
            <person name="Shibata T.F."/>
            <person name="Maeda T."/>
            <person name="Nikoh N."/>
            <person name="Yamaguchi K."/>
            <person name="Oshima K."/>
            <person name="Hattori M."/>
            <person name="Nishiyama T."/>
            <person name="Hasebe M."/>
            <person name="Fukatsu T."/>
            <person name="Kikuchi Y."/>
            <person name="Shigenobu S."/>
        </authorList>
    </citation>
    <scope>NUCLEOTIDE SEQUENCE [LARGE SCALE GENOMIC DNA]</scope>
</reference>
<comment type="catalytic activity">
    <reaction evidence="3 4 5">
        <text>an acyl phosphate + H2O = a carboxylate + phosphate + H(+)</text>
        <dbReference type="Rhea" id="RHEA:14965"/>
        <dbReference type="ChEBI" id="CHEBI:15377"/>
        <dbReference type="ChEBI" id="CHEBI:15378"/>
        <dbReference type="ChEBI" id="CHEBI:29067"/>
        <dbReference type="ChEBI" id="CHEBI:43474"/>
        <dbReference type="ChEBI" id="CHEBI:59918"/>
        <dbReference type="EC" id="3.6.1.7"/>
    </reaction>
</comment>
<evidence type="ECO:0000313" key="8">
    <source>
        <dbReference type="EMBL" id="BAN24764.1"/>
    </source>
</evidence>
<evidence type="ECO:0000256" key="1">
    <source>
        <dbReference type="ARBA" id="ARBA00005614"/>
    </source>
</evidence>
<protein>
    <recommendedName>
        <fullName evidence="2 4">Acylphosphatase</fullName>
        <ecNumber evidence="2 4">3.6.1.7</ecNumber>
    </recommendedName>
</protein>